<keyword evidence="10" id="KW-1003">Cell membrane</keyword>
<dbReference type="PATRIC" id="fig|263475.3.peg.4695"/>
<keyword evidence="10" id="KW-0472">Membrane</keyword>
<keyword evidence="2 10" id="KW-0813">Transport</keyword>
<evidence type="ECO:0000256" key="7">
    <source>
        <dbReference type="ARBA" id="ARBA00052482"/>
    </source>
</evidence>
<dbReference type="CDD" id="cd03295">
    <property type="entry name" value="ABC_OpuCA_Osmoprotection"/>
    <property type="match status" value="1"/>
</dbReference>
<sequence length="394" mass="44609">MLKIENLSKVYRGGKKAVDDMNIEIERGEFVAFIGTSGSGKTTAMRMINRMIEPTKGTIYLEGEDLAKKNPVALRRSIGYVIQQIGLMPHMTIRENITLVPKLLKWTKDKKDQTAERLIELVNLPQSYLDLYPAQLSGGQQQRIGVLRALAADQDIILMDEPFGALDPITRDTLQDLMKDLQQRLGKTVIFVTHDMDEAIKLADRICIMHSGQVIQFDTPDNILSNPANEFVREFIGSHRLMQEKPSAKIVDDVMIKPISITLEKSINDAFRLMVTKRVDTLFVVDGQNHLKGYIDVEGLTKARHTTSSISEAVEKDVFYVSNGTKLQDSVRRILKRNLKHIPVVDEEHRLIGLVTRANIVDMVYDTIWGDEEINEDANDINLEQQSVSNKQLN</sequence>
<dbReference type="InterPro" id="IPR005892">
    <property type="entry name" value="Gly-betaine_transp_ATP-bd"/>
</dbReference>
<keyword evidence="6 9" id="KW-0129">CBS domain</keyword>
<evidence type="ECO:0000256" key="5">
    <source>
        <dbReference type="ARBA" id="ARBA00022840"/>
    </source>
</evidence>
<feature type="domain" description="ABC transporter" evidence="11">
    <location>
        <begin position="2"/>
        <end position="236"/>
    </location>
</feature>
<name>A0A0M0LG01_9BACL</name>
<dbReference type="GO" id="GO:0005886">
    <property type="term" value="C:plasma membrane"/>
    <property type="evidence" value="ECO:0007669"/>
    <property type="project" value="UniProtKB-SubCell"/>
</dbReference>
<dbReference type="FunFam" id="3.40.50.300:FF:000425">
    <property type="entry name" value="Probable ABC transporter, ATP-binding subunit"/>
    <property type="match status" value="1"/>
</dbReference>
<dbReference type="SUPFAM" id="SSF54631">
    <property type="entry name" value="CBS-domain pair"/>
    <property type="match status" value="1"/>
</dbReference>
<evidence type="ECO:0000313" key="14">
    <source>
        <dbReference type="Proteomes" id="UP000036867"/>
    </source>
</evidence>
<dbReference type="InterPro" id="IPR046342">
    <property type="entry name" value="CBS_dom_sf"/>
</dbReference>
<comment type="subunit">
    <text evidence="10">The complex is probably composed of two ATP-binding proteins, two transmembrane proteins and a solute-binding protein.</text>
</comment>
<dbReference type="GO" id="GO:0005524">
    <property type="term" value="F:ATP binding"/>
    <property type="evidence" value="ECO:0007669"/>
    <property type="project" value="UniProtKB-UniRule"/>
</dbReference>
<dbReference type="GO" id="GO:0031460">
    <property type="term" value="P:glycine betaine transport"/>
    <property type="evidence" value="ECO:0007669"/>
    <property type="project" value="InterPro"/>
</dbReference>
<evidence type="ECO:0000256" key="4">
    <source>
        <dbReference type="ARBA" id="ARBA00022741"/>
    </source>
</evidence>
<dbReference type="PROSITE" id="PS51371">
    <property type="entry name" value="CBS"/>
    <property type="match status" value="2"/>
</dbReference>
<dbReference type="PANTHER" id="PTHR43117">
    <property type="entry name" value="OSMOPROTECTANT IMPORT ATP-BINDING PROTEIN OSMV"/>
    <property type="match status" value="1"/>
</dbReference>
<dbReference type="GeneID" id="301137793"/>
<dbReference type="GO" id="GO:0006865">
    <property type="term" value="P:amino acid transport"/>
    <property type="evidence" value="ECO:0007669"/>
    <property type="project" value="UniProtKB-UniRule"/>
</dbReference>
<proteinExistence type="inferred from homology"/>
<dbReference type="PROSITE" id="PS00211">
    <property type="entry name" value="ABC_TRANSPORTER_1"/>
    <property type="match status" value="1"/>
</dbReference>
<dbReference type="STRING" id="263475.AMD00_17005"/>
<dbReference type="Gene3D" id="3.10.580.10">
    <property type="entry name" value="CBS-domain"/>
    <property type="match status" value="1"/>
</dbReference>
<comment type="catalytic activity">
    <reaction evidence="7">
        <text>a quaternary ammonium(out) + ATP + H2O = a quaternary ammonium(in) + ADP + phosphate + H(+)</text>
        <dbReference type="Rhea" id="RHEA:11036"/>
        <dbReference type="ChEBI" id="CHEBI:15377"/>
        <dbReference type="ChEBI" id="CHEBI:15378"/>
        <dbReference type="ChEBI" id="CHEBI:30616"/>
        <dbReference type="ChEBI" id="CHEBI:35267"/>
        <dbReference type="ChEBI" id="CHEBI:43474"/>
        <dbReference type="ChEBI" id="CHEBI:456216"/>
        <dbReference type="EC" id="7.6.2.9"/>
    </reaction>
</comment>
<evidence type="ECO:0000313" key="13">
    <source>
        <dbReference type="EMBL" id="KOO49995.1"/>
    </source>
</evidence>
<keyword evidence="14" id="KW-1185">Reference proteome</keyword>
<keyword evidence="3" id="KW-0677">Repeat</keyword>
<dbReference type="NCBIfam" id="TIGR01186">
    <property type="entry name" value="proV"/>
    <property type="match status" value="1"/>
</dbReference>
<dbReference type="EC" id="7.6.2.9" evidence="10"/>
<organism evidence="13 14">
    <name type="scientific">Viridibacillus arvi</name>
    <dbReference type="NCBI Taxonomy" id="263475"/>
    <lineage>
        <taxon>Bacteria</taxon>
        <taxon>Bacillati</taxon>
        <taxon>Bacillota</taxon>
        <taxon>Bacilli</taxon>
        <taxon>Bacillales</taxon>
        <taxon>Caryophanaceae</taxon>
        <taxon>Viridibacillus</taxon>
    </lineage>
</organism>
<dbReference type="InterPro" id="IPR000644">
    <property type="entry name" value="CBS_dom"/>
</dbReference>
<reference evidence="14" key="1">
    <citation type="submission" date="2015-08" db="EMBL/GenBank/DDBJ databases">
        <title>Fjat-10028 dsm 16317.</title>
        <authorList>
            <person name="Liu B."/>
            <person name="Wang J."/>
            <person name="Zhu Y."/>
            <person name="Liu G."/>
            <person name="Chen Q."/>
            <person name="Chen Z."/>
            <person name="Lan J."/>
            <person name="Che J."/>
            <person name="Ge C."/>
            <person name="Shi H."/>
            <person name="Pan Z."/>
            <person name="Liu X."/>
        </authorList>
    </citation>
    <scope>NUCLEOTIDE SEQUENCE [LARGE SCALE GENOMIC DNA]</scope>
    <source>
        <strain evidence="14">DSM 16317</strain>
    </source>
</reference>
<dbReference type="InterPro" id="IPR003439">
    <property type="entry name" value="ABC_transporter-like_ATP-bd"/>
</dbReference>
<dbReference type="SMART" id="SM00382">
    <property type="entry name" value="AAA"/>
    <property type="match status" value="1"/>
</dbReference>
<feature type="domain" description="CBS" evidence="12">
    <location>
        <begin position="314"/>
        <end position="372"/>
    </location>
</feature>
<accession>A0A0M0LG01</accession>
<evidence type="ECO:0000256" key="6">
    <source>
        <dbReference type="ARBA" id="ARBA00023122"/>
    </source>
</evidence>
<keyword evidence="5 10" id="KW-0067">ATP-binding</keyword>
<evidence type="ECO:0000259" key="12">
    <source>
        <dbReference type="PROSITE" id="PS51371"/>
    </source>
</evidence>
<dbReference type="RefSeq" id="WP_053418176.1">
    <property type="nucleotide sequence ID" value="NZ_JBCMHV010000025.1"/>
</dbReference>
<evidence type="ECO:0000256" key="9">
    <source>
        <dbReference type="PROSITE-ProRule" id="PRU00703"/>
    </source>
</evidence>
<keyword evidence="4 10" id="KW-0547">Nucleotide-binding</keyword>
<evidence type="ECO:0000256" key="10">
    <source>
        <dbReference type="RuleBase" id="RU369116"/>
    </source>
</evidence>
<dbReference type="AlphaFoldDB" id="A0A0M0LG01"/>
<feature type="domain" description="CBS" evidence="12">
    <location>
        <begin position="254"/>
        <end position="312"/>
    </location>
</feature>
<dbReference type="GO" id="GO:0015418">
    <property type="term" value="F:ABC-type quaternary ammonium compound transporting activity"/>
    <property type="evidence" value="ECO:0007669"/>
    <property type="project" value="UniProtKB-EC"/>
</dbReference>
<dbReference type="PROSITE" id="PS50893">
    <property type="entry name" value="ABC_TRANSPORTER_2"/>
    <property type="match status" value="1"/>
</dbReference>
<dbReference type="Pfam" id="PF00571">
    <property type="entry name" value="CBS"/>
    <property type="match status" value="2"/>
</dbReference>
<evidence type="ECO:0000256" key="8">
    <source>
        <dbReference type="ARBA" id="ARBA00063934"/>
    </source>
</evidence>
<dbReference type="PANTHER" id="PTHR43117:SF3">
    <property type="entry name" value="CHOLINE TRANSPORT ATP-BINDING PROTEIN OPUBA"/>
    <property type="match status" value="1"/>
</dbReference>
<protein>
    <recommendedName>
        <fullName evidence="10">Quaternary amine transport ATP-binding protein</fullName>
        <ecNumber evidence="10">7.6.2.9</ecNumber>
    </recommendedName>
</protein>
<dbReference type="InterPro" id="IPR027417">
    <property type="entry name" value="P-loop_NTPase"/>
</dbReference>
<comment type="subcellular location">
    <subcellularLocation>
        <location evidence="10">Cell inner membrane</location>
        <topology evidence="10">Peripheral membrane protein</topology>
    </subcellularLocation>
</comment>
<dbReference type="GO" id="GO:0016887">
    <property type="term" value="F:ATP hydrolysis activity"/>
    <property type="evidence" value="ECO:0007669"/>
    <property type="project" value="UniProtKB-UniRule"/>
</dbReference>
<dbReference type="Proteomes" id="UP000036867">
    <property type="component" value="Unassembled WGS sequence"/>
</dbReference>
<comment type="caution">
    <text evidence="13">The sequence shown here is derived from an EMBL/GenBank/DDBJ whole genome shotgun (WGS) entry which is preliminary data.</text>
</comment>
<dbReference type="InterPro" id="IPR003593">
    <property type="entry name" value="AAA+_ATPase"/>
</dbReference>
<dbReference type="Gene3D" id="3.40.50.300">
    <property type="entry name" value="P-loop containing nucleotide triphosphate hydrolases"/>
    <property type="match status" value="1"/>
</dbReference>
<dbReference type="OrthoDB" id="9802264at2"/>
<evidence type="ECO:0000256" key="2">
    <source>
        <dbReference type="ARBA" id="ARBA00022448"/>
    </source>
</evidence>
<evidence type="ECO:0000256" key="3">
    <source>
        <dbReference type="ARBA" id="ARBA00022737"/>
    </source>
</evidence>
<dbReference type="SUPFAM" id="SSF52540">
    <property type="entry name" value="P-loop containing nucleoside triphosphate hydrolases"/>
    <property type="match status" value="1"/>
</dbReference>
<comment type="subunit">
    <text evidence="8">The complex is composed of two ATP-binding proteins (OpuCA), two transmembrane proteins (OpuCB and OpuCD) and a solute-binding protein (OpuCC).</text>
</comment>
<evidence type="ECO:0000259" key="11">
    <source>
        <dbReference type="PROSITE" id="PS50893"/>
    </source>
</evidence>
<dbReference type="SMART" id="SM00116">
    <property type="entry name" value="CBS"/>
    <property type="match status" value="2"/>
</dbReference>
<comment type="similarity">
    <text evidence="1 10">Belongs to the ABC transporter superfamily.</text>
</comment>
<keyword evidence="10" id="KW-0997">Cell inner membrane</keyword>
<dbReference type="CDD" id="cd04583">
    <property type="entry name" value="CBS_pair_ABC_OpuCA_assoc"/>
    <property type="match status" value="1"/>
</dbReference>
<gene>
    <name evidence="13" type="ORF">AMD00_17005</name>
</gene>
<dbReference type="Pfam" id="PF00005">
    <property type="entry name" value="ABC_tran"/>
    <property type="match status" value="1"/>
</dbReference>
<dbReference type="EMBL" id="LILB01000005">
    <property type="protein sequence ID" value="KOO49995.1"/>
    <property type="molecule type" value="Genomic_DNA"/>
</dbReference>
<dbReference type="InterPro" id="IPR017871">
    <property type="entry name" value="ABC_transporter-like_CS"/>
</dbReference>
<evidence type="ECO:0000256" key="1">
    <source>
        <dbReference type="ARBA" id="ARBA00005417"/>
    </source>
</evidence>